<dbReference type="Proteomes" id="UP000289152">
    <property type="component" value="Unassembled WGS sequence"/>
</dbReference>
<proteinExistence type="inferred from homology"/>
<evidence type="ECO:0000313" key="8">
    <source>
        <dbReference type="EMBL" id="RXK35161.1"/>
    </source>
</evidence>
<dbReference type="SUPFAM" id="SSF55666">
    <property type="entry name" value="Ribonuclease PH domain 2-like"/>
    <property type="match status" value="1"/>
</dbReference>
<comment type="similarity">
    <text evidence="3">Belongs to the RNase PH family.</text>
</comment>
<organism evidence="8 9">
    <name type="scientific">Tremella mesenterica</name>
    <name type="common">Jelly fungus</name>
    <dbReference type="NCBI Taxonomy" id="5217"/>
    <lineage>
        <taxon>Eukaryota</taxon>
        <taxon>Fungi</taxon>
        <taxon>Dikarya</taxon>
        <taxon>Basidiomycota</taxon>
        <taxon>Agaricomycotina</taxon>
        <taxon>Tremellomycetes</taxon>
        <taxon>Tremellales</taxon>
        <taxon>Tremellaceae</taxon>
        <taxon>Tremella</taxon>
    </lineage>
</organism>
<dbReference type="GO" id="GO:0071038">
    <property type="term" value="P:TRAMP-dependent tRNA surveillance pathway"/>
    <property type="evidence" value="ECO:0007669"/>
    <property type="project" value="TreeGrafter"/>
</dbReference>
<dbReference type="PANTHER" id="PTHR11097:SF8">
    <property type="entry name" value="EXOSOME COMPLEX COMPONENT RRP42"/>
    <property type="match status" value="1"/>
</dbReference>
<dbReference type="GO" id="GO:0034476">
    <property type="term" value="P:U5 snRNA 3'-end processing"/>
    <property type="evidence" value="ECO:0007669"/>
    <property type="project" value="TreeGrafter"/>
</dbReference>
<dbReference type="VEuPathDB" id="FungiDB:TREMEDRAFT_70445"/>
<evidence type="ECO:0000256" key="6">
    <source>
        <dbReference type="ARBA" id="ARBA00042523"/>
    </source>
</evidence>
<dbReference type="STRING" id="5217.A0A4Q1BFJ2"/>
<evidence type="ECO:0000259" key="7">
    <source>
        <dbReference type="Pfam" id="PF01138"/>
    </source>
</evidence>
<dbReference type="InterPro" id="IPR050590">
    <property type="entry name" value="Exosome_comp_Rrp42_subfam"/>
</dbReference>
<evidence type="ECO:0000256" key="3">
    <source>
        <dbReference type="ARBA" id="ARBA00006678"/>
    </source>
</evidence>
<dbReference type="GO" id="GO:0034473">
    <property type="term" value="P:U1 snRNA 3'-end processing"/>
    <property type="evidence" value="ECO:0007669"/>
    <property type="project" value="TreeGrafter"/>
</dbReference>
<sequence>MSLPIAPISAAERSFILTGLSHPTHPTRSDGRQLLSPLPIQISYGEAPQASGSARVCIGSTEVLAGIRLEVEDIPLESKKDAWRGRVEVDVTPQAYPNLGTSDLSRLANSYAALISDHFMPSVKALPILPPTKYFIPYLHLTLLSSSSACIPTALISAARAAFCDLRIPITKRIGWEGVEGDVGAEVEKDLSGIKAAVRAGRGGKGKSRAVGRGGEEWDLAGGEIFLEGREDLPVLVVLNLIPNSQAVFLDATPQEEAACPDRLFLYFKRSGKLCGMRTEGTTGLDLDRIRPLLLEGKRIAMELINSLNAQMPI</sequence>
<dbReference type="InterPro" id="IPR020568">
    <property type="entry name" value="Ribosomal_Su5_D2-typ_SF"/>
</dbReference>
<keyword evidence="4" id="KW-0963">Cytoplasm</keyword>
<dbReference type="PANTHER" id="PTHR11097">
    <property type="entry name" value="EXOSOME COMPLEX EXONUCLEASE RIBOSOMAL RNA PROCESSING PROTEIN"/>
    <property type="match status" value="1"/>
</dbReference>
<dbReference type="Gene3D" id="3.30.230.70">
    <property type="entry name" value="GHMP Kinase, N-terminal domain"/>
    <property type="match status" value="1"/>
</dbReference>
<dbReference type="GO" id="GO:0000176">
    <property type="term" value="C:nuclear exosome (RNase complex)"/>
    <property type="evidence" value="ECO:0007669"/>
    <property type="project" value="UniProtKB-ARBA"/>
</dbReference>
<dbReference type="InterPro" id="IPR027408">
    <property type="entry name" value="PNPase/RNase_PH_dom_sf"/>
</dbReference>
<dbReference type="EMBL" id="SDIL01000154">
    <property type="protein sequence ID" value="RXK35161.1"/>
    <property type="molecule type" value="Genomic_DNA"/>
</dbReference>
<comment type="subcellular location">
    <subcellularLocation>
        <location evidence="1">Cytoplasm</location>
    </subcellularLocation>
    <subcellularLocation>
        <location evidence="2">Nucleus</location>
        <location evidence="2">Nucleolus</location>
    </subcellularLocation>
</comment>
<reference evidence="8 9" key="1">
    <citation type="submission" date="2016-06" db="EMBL/GenBank/DDBJ databases">
        <title>Evolution of pathogenesis and genome organization in the Tremellales.</title>
        <authorList>
            <person name="Cuomo C."/>
            <person name="Litvintseva A."/>
            <person name="Heitman J."/>
            <person name="Chen Y."/>
            <person name="Sun S."/>
            <person name="Springer D."/>
            <person name="Dromer F."/>
            <person name="Young S."/>
            <person name="Zeng Q."/>
            <person name="Chapman S."/>
            <person name="Gujja S."/>
            <person name="Saif S."/>
            <person name="Birren B."/>
        </authorList>
    </citation>
    <scope>NUCLEOTIDE SEQUENCE [LARGE SCALE GENOMIC DNA]</scope>
    <source>
        <strain evidence="8 9">ATCC 28783</strain>
    </source>
</reference>
<comment type="caution">
    <text evidence="8">The sequence shown here is derived from an EMBL/GenBank/DDBJ whole genome shotgun (WGS) entry which is preliminary data.</text>
</comment>
<evidence type="ECO:0000256" key="1">
    <source>
        <dbReference type="ARBA" id="ARBA00004496"/>
    </source>
</evidence>
<evidence type="ECO:0000256" key="5">
    <source>
        <dbReference type="ARBA" id="ARBA00022835"/>
    </source>
</evidence>
<dbReference type="InterPro" id="IPR036345">
    <property type="entry name" value="ExoRNase_PH_dom2_sf"/>
</dbReference>
<dbReference type="GO" id="GO:0000467">
    <property type="term" value="P:exonucleolytic trimming to generate mature 3'-end of 5.8S rRNA from tricistronic rRNA transcript (SSU-rRNA, 5.8S rRNA, LSU-rRNA)"/>
    <property type="evidence" value="ECO:0007669"/>
    <property type="project" value="TreeGrafter"/>
</dbReference>
<evidence type="ECO:0000256" key="2">
    <source>
        <dbReference type="ARBA" id="ARBA00004604"/>
    </source>
</evidence>
<evidence type="ECO:0000256" key="4">
    <source>
        <dbReference type="ARBA" id="ARBA00022490"/>
    </source>
</evidence>
<dbReference type="GO" id="GO:0035925">
    <property type="term" value="F:mRNA 3'-UTR AU-rich region binding"/>
    <property type="evidence" value="ECO:0007669"/>
    <property type="project" value="TreeGrafter"/>
</dbReference>
<dbReference type="GO" id="GO:0071028">
    <property type="term" value="P:nuclear mRNA surveillance"/>
    <property type="evidence" value="ECO:0007669"/>
    <property type="project" value="TreeGrafter"/>
</dbReference>
<keyword evidence="9" id="KW-1185">Reference proteome</keyword>
<keyword evidence="5" id="KW-0271">Exosome</keyword>
<dbReference type="GO" id="GO:0005730">
    <property type="term" value="C:nucleolus"/>
    <property type="evidence" value="ECO:0007669"/>
    <property type="project" value="UniProtKB-SubCell"/>
</dbReference>
<protein>
    <recommendedName>
        <fullName evidence="6">Ribosomal RNA-processing protein 42</fullName>
    </recommendedName>
</protein>
<dbReference type="GO" id="GO:0071035">
    <property type="term" value="P:nuclear polyadenylation-dependent rRNA catabolic process"/>
    <property type="evidence" value="ECO:0007669"/>
    <property type="project" value="TreeGrafter"/>
</dbReference>
<dbReference type="Pfam" id="PF01138">
    <property type="entry name" value="RNase_PH"/>
    <property type="match status" value="1"/>
</dbReference>
<dbReference type="AlphaFoldDB" id="A0A4Q1BFJ2"/>
<dbReference type="GO" id="GO:0000177">
    <property type="term" value="C:cytoplasmic exosome (RNase complex)"/>
    <property type="evidence" value="ECO:0007669"/>
    <property type="project" value="TreeGrafter"/>
</dbReference>
<dbReference type="GO" id="GO:0034475">
    <property type="term" value="P:U4 snRNA 3'-end processing"/>
    <property type="evidence" value="ECO:0007669"/>
    <property type="project" value="TreeGrafter"/>
</dbReference>
<dbReference type="InParanoid" id="A0A4Q1BFJ2"/>
<dbReference type="InterPro" id="IPR001247">
    <property type="entry name" value="ExoRNase_PH_dom1"/>
</dbReference>
<feature type="domain" description="Exoribonuclease phosphorolytic" evidence="7">
    <location>
        <begin position="39"/>
        <end position="169"/>
    </location>
</feature>
<dbReference type="SUPFAM" id="SSF54211">
    <property type="entry name" value="Ribosomal protein S5 domain 2-like"/>
    <property type="match status" value="1"/>
</dbReference>
<gene>
    <name evidence="8" type="ORF">M231_07573</name>
</gene>
<evidence type="ECO:0000313" key="9">
    <source>
        <dbReference type="Proteomes" id="UP000289152"/>
    </source>
</evidence>
<name>A0A4Q1BFJ2_TREME</name>
<dbReference type="OrthoDB" id="272245at2759"/>
<accession>A0A4Q1BFJ2</accession>
<dbReference type="GO" id="GO:0016075">
    <property type="term" value="P:rRNA catabolic process"/>
    <property type="evidence" value="ECO:0007669"/>
    <property type="project" value="TreeGrafter"/>
</dbReference>